<dbReference type="WBParaSite" id="OFLC_0000113901-mRNA-1">
    <property type="protein sequence ID" value="OFLC_0000113901-mRNA-1"/>
    <property type="gene ID" value="OFLC_0000113901"/>
</dbReference>
<keyword evidence="2" id="KW-1185">Reference proteome</keyword>
<evidence type="ECO:0000313" key="2">
    <source>
        <dbReference type="Proteomes" id="UP000242913"/>
    </source>
</evidence>
<dbReference type="AlphaFoldDB" id="A0A183H0Y0"/>
<protein>
    <submittedName>
        <fullName evidence="3">DZF domain-containing protein</fullName>
    </submittedName>
</protein>
<gene>
    <name evidence="1" type="ORF">X798_03648</name>
</gene>
<evidence type="ECO:0000313" key="3">
    <source>
        <dbReference type="WBParaSite" id="OFLC_0000113901-mRNA-1"/>
    </source>
</evidence>
<sequence>MISIIASNKRYVVNVDILVPRRVAEMLVTIPCERSIDPFHVTKILVPHHEKCQYHAIINSVTTVANDEVVSDKIMKSIDQQFTNIVLSHAVASQSNVSAQL</sequence>
<reference evidence="1 2" key="1">
    <citation type="submission" date="2015-12" db="EMBL/GenBank/DDBJ databases">
        <title>Draft genome of the nematode, Onchocerca flexuosa.</title>
        <authorList>
            <person name="Mitreva M."/>
        </authorList>
    </citation>
    <scope>NUCLEOTIDE SEQUENCE [LARGE SCALE GENOMIC DNA]</scope>
    <source>
        <strain evidence="1">Red Deer</strain>
    </source>
</reference>
<dbReference type="Proteomes" id="UP000242913">
    <property type="component" value="Unassembled WGS sequence"/>
</dbReference>
<proteinExistence type="predicted"/>
<accession>A0A183H0Y0</accession>
<organism evidence="3">
    <name type="scientific">Onchocerca flexuosa</name>
    <dbReference type="NCBI Taxonomy" id="387005"/>
    <lineage>
        <taxon>Eukaryota</taxon>
        <taxon>Metazoa</taxon>
        <taxon>Ecdysozoa</taxon>
        <taxon>Nematoda</taxon>
        <taxon>Chromadorea</taxon>
        <taxon>Rhabditida</taxon>
        <taxon>Spirurina</taxon>
        <taxon>Spiruromorpha</taxon>
        <taxon>Filarioidea</taxon>
        <taxon>Onchocercidae</taxon>
        <taxon>Onchocerca</taxon>
    </lineage>
</organism>
<name>A0A183H0Y0_9BILA</name>
<reference evidence="3" key="2">
    <citation type="submission" date="2016-06" db="UniProtKB">
        <authorList>
            <consortium name="WormBaseParasite"/>
        </authorList>
    </citation>
    <scope>IDENTIFICATION</scope>
</reference>
<evidence type="ECO:0000313" key="1">
    <source>
        <dbReference type="EMBL" id="OZC09307.1"/>
    </source>
</evidence>
<dbReference type="EMBL" id="KZ269995">
    <property type="protein sequence ID" value="OZC09307.1"/>
    <property type="molecule type" value="Genomic_DNA"/>
</dbReference>